<organism evidence="1 2">
    <name type="scientific">Phytophthora megakarya</name>
    <dbReference type="NCBI Taxonomy" id="4795"/>
    <lineage>
        <taxon>Eukaryota</taxon>
        <taxon>Sar</taxon>
        <taxon>Stramenopiles</taxon>
        <taxon>Oomycota</taxon>
        <taxon>Peronosporomycetes</taxon>
        <taxon>Peronosporales</taxon>
        <taxon>Peronosporaceae</taxon>
        <taxon>Phytophthora</taxon>
    </lineage>
</organism>
<evidence type="ECO:0000313" key="2">
    <source>
        <dbReference type="Proteomes" id="UP000198211"/>
    </source>
</evidence>
<reference evidence="2" key="1">
    <citation type="submission" date="2017-03" db="EMBL/GenBank/DDBJ databases">
        <title>Phytopthora megakarya and P. palmivora, two closely related causual agents of cacao black pod achieved similar genome size and gene model numbers by different mechanisms.</title>
        <authorList>
            <person name="Ali S."/>
            <person name="Shao J."/>
            <person name="Larry D.J."/>
            <person name="Kronmiller B."/>
            <person name="Shen D."/>
            <person name="Strem M.D."/>
            <person name="Melnick R.L."/>
            <person name="Guiltinan M.J."/>
            <person name="Tyler B.M."/>
            <person name="Meinhardt L.W."/>
            <person name="Bailey B.A."/>
        </authorList>
    </citation>
    <scope>NUCLEOTIDE SEQUENCE [LARGE SCALE GENOMIC DNA]</scope>
    <source>
        <strain evidence="2">zdho120</strain>
    </source>
</reference>
<gene>
    <name evidence="1" type="ORF">PHMEG_00025523</name>
</gene>
<keyword evidence="2" id="KW-1185">Reference proteome</keyword>
<name>A0A225VBV1_9STRA</name>
<comment type="caution">
    <text evidence="1">The sequence shown here is derived from an EMBL/GenBank/DDBJ whole genome shotgun (WGS) entry which is preliminary data.</text>
</comment>
<accession>A0A225VBV1</accession>
<dbReference type="EMBL" id="NBNE01005905">
    <property type="protein sequence ID" value="OWZ02845.1"/>
    <property type="molecule type" value="Genomic_DNA"/>
</dbReference>
<protein>
    <submittedName>
        <fullName evidence="1">Uncharacterized protein</fullName>
    </submittedName>
</protein>
<dbReference type="AlphaFoldDB" id="A0A225VBV1"/>
<sequence length="128" mass="14062">MSSSPTQNHVKLPVLPAKKAKTAVKAKKQHDKQSVNVAVKPPADAVSDTLRSEFEAIERVFTARRQPIQANADMPLLVKTLTTSINEASEKQQATSEALLNSIAGLNQVTATFYNDMAKWMQDISKQQ</sequence>
<dbReference type="Proteomes" id="UP000198211">
    <property type="component" value="Unassembled WGS sequence"/>
</dbReference>
<proteinExistence type="predicted"/>
<evidence type="ECO:0000313" key="1">
    <source>
        <dbReference type="EMBL" id="OWZ02845.1"/>
    </source>
</evidence>